<feature type="domain" description="Pyridoxamine 5'-phosphate oxidase N-terminal" evidence="2">
    <location>
        <begin position="24"/>
        <end position="96"/>
    </location>
</feature>
<comment type="caution">
    <text evidence="3">The sequence shown here is derived from an EMBL/GenBank/DDBJ whole genome shotgun (WGS) entry which is preliminary data.</text>
</comment>
<dbReference type="Proteomes" id="UP000465240">
    <property type="component" value="Unassembled WGS sequence"/>
</dbReference>
<evidence type="ECO:0000313" key="3">
    <source>
        <dbReference type="EMBL" id="GFG77600.1"/>
    </source>
</evidence>
<evidence type="ECO:0000313" key="4">
    <source>
        <dbReference type="Proteomes" id="UP000465240"/>
    </source>
</evidence>
<keyword evidence="4" id="KW-1185">Reference proteome</keyword>
<dbReference type="PANTHER" id="PTHR35176">
    <property type="entry name" value="HEME OXYGENASE HI_0854-RELATED"/>
    <property type="match status" value="1"/>
</dbReference>
<organism evidence="3 4">
    <name type="scientific">Mycobacterium paragordonae</name>
    <dbReference type="NCBI Taxonomy" id="1389713"/>
    <lineage>
        <taxon>Bacteria</taxon>
        <taxon>Bacillati</taxon>
        <taxon>Actinomycetota</taxon>
        <taxon>Actinomycetes</taxon>
        <taxon>Mycobacteriales</taxon>
        <taxon>Mycobacteriaceae</taxon>
        <taxon>Mycobacterium</taxon>
    </lineage>
</organism>
<reference evidence="3 4" key="1">
    <citation type="journal article" date="2019" name="Emerg. Microbes Infect.">
        <title>Comprehensive subspecies identification of 175 nontuberculous mycobacteria species based on 7547 genomic profiles.</title>
        <authorList>
            <person name="Matsumoto Y."/>
            <person name="Kinjo T."/>
            <person name="Motooka D."/>
            <person name="Nabeya D."/>
            <person name="Jung N."/>
            <person name="Uechi K."/>
            <person name="Horii T."/>
            <person name="Iida T."/>
            <person name="Fujita J."/>
            <person name="Nakamura S."/>
        </authorList>
    </citation>
    <scope>NUCLEOTIDE SEQUENCE [LARGE SCALE GENOMIC DNA]</scope>
    <source>
        <strain evidence="3 4">JCM 18565</strain>
    </source>
</reference>
<gene>
    <name evidence="3" type="ORF">MPRG_08760</name>
</gene>
<proteinExistence type="predicted"/>
<dbReference type="Pfam" id="PF01243">
    <property type="entry name" value="PNPOx_N"/>
    <property type="match status" value="1"/>
</dbReference>
<dbReference type="SUPFAM" id="SSF50475">
    <property type="entry name" value="FMN-binding split barrel"/>
    <property type="match status" value="1"/>
</dbReference>
<dbReference type="PANTHER" id="PTHR35176:SF6">
    <property type="entry name" value="HEME OXYGENASE HI_0854-RELATED"/>
    <property type="match status" value="1"/>
</dbReference>
<dbReference type="RefSeq" id="WP_120791867.1">
    <property type="nucleotide sequence ID" value="NZ_BLKX01000001.1"/>
</dbReference>
<evidence type="ECO:0000256" key="1">
    <source>
        <dbReference type="ARBA" id="ARBA00023002"/>
    </source>
</evidence>
<dbReference type="Gene3D" id="2.30.110.10">
    <property type="entry name" value="Electron Transport, Fmn-binding Protein, Chain A"/>
    <property type="match status" value="1"/>
</dbReference>
<protein>
    <recommendedName>
        <fullName evidence="2">Pyridoxamine 5'-phosphate oxidase N-terminal domain-containing protein</fullName>
    </recommendedName>
</protein>
<dbReference type="EMBL" id="BLKX01000001">
    <property type="protein sequence ID" value="GFG77600.1"/>
    <property type="molecule type" value="Genomic_DNA"/>
</dbReference>
<keyword evidence="1" id="KW-0560">Oxidoreductase</keyword>
<evidence type="ECO:0000259" key="2">
    <source>
        <dbReference type="Pfam" id="PF01243"/>
    </source>
</evidence>
<name>A0ABQ1BZV2_9MYCO</name>
<accession>A0ABQ1BZV2</accession>
<sequence>MATWTEFAEQAPQIAATFIRRHRATRNLCMLATLRADGFPRISPMEPRIFEDTLWITGMPDTTKYRDLQRDPRLCLHTATVDTEVTDGDAKLWGRAYVAPYVAPSSALHQRFADALFDDIGLDLRGQEFDLIGVDLTGASAVHLSDGHLDVTIWKPGQAERVVRKH</sequence>
<dbReference type="InterPro" id="IPR011576">
    <property type="entry name" value="Pyridox_Oxase_N"/>
</dbReference>
<dbReference type="InterPro" id="IPR012349">
    <property type="entry name" value="Split_barrel_FMN-bd"/>
</dbReference>
<dbReference type="InterPro" id="IPR052019">
    <property type="entry name" value="F420H2_bilvrd_red/Heme_oxyg"/>
</dbReference>